<proteinExistence type="predicted"/>
<dbReference type="InterPro" id="IPR050155">
    <property type="entry name" value="HAD-like_hydrolase_sf"/>
</dbReference>
<dbReference type="SFLD" id="SFLDG01129">
    <property type="entry name" value="C1.5:_HAD__Beta-PGM__Phosphata"/>
    <property type="match status" value="1"/>
</dbReference>
<evidence type="ECO:0000313" key="1">
    <source>
        <dbReference type="EMBL" id="HJA07692.1"/>
    </source>
</evidence>
<name>A0A9D2HC08_9BACT</name>
<sequence>MDFDSYTHYVFDFDGTLFDTAPDVVHSLQKTLQHYGYATDAVNVSLLGPVLEKILEHLCPASTEEERSYMVQYFRNDYRQCGFELTIPFPGVPALLNRLRHAEKSLYIATNKPRQLTHAILEYKGFTHFFTDVVCCDSGETKLKKYEMLSLLQRRFAFLPSEGIMIGDTAEDIRSGKKAEMATCAAYYGYGTQESLLAEQPDFAVPSADWLTISPLRD</sequence>
<dbReference type="Pfam" id="PF13419">
    <property type="entry name" value="HAD_2"/>
    <property type="match status" value="1"/>
</dbReference>
<dbReference type="InterPro" id="IPR023214">
    <property type="entry name" value="HAD_sf"/>
</dbReference>
<dbReference type="PANTHER" id="PTHR43434">
    <property type="entry name" value="PHOSPHOGLYCOLATE PHOSPHATASE"/>
    <property type="match status" value="1"/>
</dbReference>
<dbReference type="SFLD" id="SFLDS00003">
    <property type="entry name" value="Haloacid_Dehalogenase"/>
    <property type="match status" value="1"/>
</dbReference>
<reference evidence="1" key="2">
    <citation type="submission" date="2021-04" db="EMBL/GenBank/DDBJ databases">
        <authorList>
            <person name="Gilroy R."/>
        </authorList>
    </citation>
    <scope>NUCLEOTIDE SEQUENCE</scope>
    <source>
        <strain evidence="1">CHK186-16707</strain>
    </source>
</reference>
<dbReference type="Gene3D" id="1.10.150.240">
    <property type="entry name" value="Putative phosphatase, domain 2"/>
    <property type="match status" value="1"/>
</dbReference>
<comment type="caution">
    <text evidence="1">The sequence shown here is derived from an EMBL/GenBank/DDBJ whole genome shotgun (WGS) entry which is preliminary data.</text>
</comment>
<dbReference type="PANTHER" id="PTHR43434:SF20">
    <property type="entry name" value="5'-NUCLEOTIDASE"/>
    <property type="match status" value="1"/>
</dbReference>
<dbReference type="GO" id="GO:0016787">
    <property type="term" value="F:hydrolase activity"/>
    <property type="evidence" value="ECO:0007669"/>
    <property type="project" value="UniProtKB-KW"/>
</dbReference>
<dbReference type="Proteomes" id="UP000824225">
    <property type="component" value="Unassembled WGS sequence"/>
</dbReference>
<dbReference type="SUPFAM" id="SSF56784">
    <property type="entry name" value="HAD-like"/>
    <property type="match status" value="1"/>
</dbReference>
<gene>
    <name evidence="1" type="ORF">H9962_00655</name>
</gene>
<reference evidence="1" key="1">
    <citation type="journal article" date="2021" name="PeerJ">
        <title>Extensive microbial diversity within the chicken gut microbiome revealed by metagenomics and culture.</title>
        <authorList>
            <person name="Gilroy R."/>
            <person name="Ravi A."/>
            <person name="Getino M."/>
            <person name="Pursley I."/>
            <person name="Horton D.L."/>
            <person name="Alikhan N.F."/>
            <person name="Baker D."/>
            <person name="Gharbi K."/>
            <person name="Hall N."/>
            <person name="Watson M."/>
            <person name="Adriaenssens E.M."/>
            <person name="Foster-Nyarko E."/>
            <person name="Jarju S."/>
            <person name="Secka A."/>
            <person name="Antonio M."/>
            <person name="Oren A."/>
            <person name="Chaudhuri R.R."/>
            <person name="La Ragione R."/>
            <person name="Hildebrand F."/>
            <person name="Pallen M.J."/>
        </authorList>
    </citation>
    <scope>NUCLEOTIDE SEQUENCE</scope>
    <source>
        <strain evidence="1">CHK186-16707</strain>
    </source>
</reference>
<dbReference type="InterPro" id="IPR041492">
    <property type="entry name" value="HAD_2"/>
</dbReference>
<dbReference type="AlphaFoldDB" id="A0A9D2HC08"/>
<protein>
    <submittedName>
        <fullName evidence="1">HAD family hydrolase</fullName>
    </submittedName>
</protein>
<dbReference type="EMBL" id="DXAN01000002">
    <property type="protein sequence ID" value="HJA07692.1"/>
    <property type="molecule type" value="Genomic_DNA"/>
</dbReference>
<dbReference type="InterPro" id="IPR023198">
    <property type="entry name" value="PGP-like_dom2"/>
</dbReference>
<dbReference type="GO" id="GO:0005829">
    <property type="term" value="C:cytosol"/>
    <property type="evidence" value="ECO:0007669"/>
    <property type="project" value="TreeGrafter"/>
</dbReference>
<dbReference type="InterPro" id="IPR036412">
    <property type="entry name" value="HAD-like_sf"/>
</dbReference>
<keyword evidence="1" id="KW-0378">Hydrolase</keyword>
<accession>A0A9D2HC08</accession>
<dbReference type="GO" id="GO:0004713">
    <property type="term" value="F:protein tyrosine kinase activity"/>
    <property type="evidence" value="ECO:0007669"/>
    <property type="project" value="TreeGrafter"/>
</dbReference>
<organism evidence="1 2">
    <name type="scientific">Candidatus Mailhella merdigallinarum</name>
    <dbReference type="NCBI Taxonomy" id="2838658"/>
    <lineage>
        <taxon>Bacteria</taxon>
        <taxon>Pseudomonadati</taxon>
        <taxon>Thermodesulfobacteriota</taxon>
        <taxon>Desulfovibrionia</taxon>
        <taxon>Desulfovibrionales</taxon>
        <taxon>Desulfovibrionaceae</taxon>
        <taxon>Mailhella</taxon>
    </lineage>
</organism>
<dbReference type="Gene3D" id="3.40.50.1000">
    <property type="entry name" value="HAD superfamily/HAD-like"/>
    <property type="match status" value="1"/>
</dbReference>
<evidence type="ECO:0000313" key="2">
    <source>
        <dbReference type="Proteomes" id="UP000824225"/>
    </source>
</evidence>